<sequence>MPSTISLGARRGARLAVAALLTAALALAGQPAASSARSGGDDIGTGYMGAGSEAARERTATTAQPLALPAGPRGIDVSHWQGTINWASVRNAGIQFAWIKATEAHSWRDPQFDRNYTRAYQRGVIRGAYHFARPDVSGGRVQANFFVNNGGAWSRDNRTLPGVLDIEANPSNPDRPCYRMSPSQLRSWILGFYNRYKERTGRDVVIYTSRSFWNRCTDNWGGMANRSPLWVAHWTSASRPTLPSGFTVWTTWQYTSTGSVAGISGNVDRNVFNGSRTRLLALANNTR</sequence>
<dbReference type="EMBL" id="JBHTCQ010000001">
    <property type="protein sequence ID" value="MFC7404737.1"/>
    <property type="molecule type" value="Genomic_DNA"/>
</dbReference>
<dbReference type="InterPro" id="IPR017853">
    <property type="entry name" value="GH"/>
</dbReference>
<dbReference type="RefSeq" id="WP_382392414.1">
    <property type="nucleotide sequence ID" value="NZ_JBHTCQ010000001.1"/>
</dbReference>
<evidence type="ECO:0000256" key="4">
    <source>
        <dbReference type="SAM" id="MobiDB-lite"/>
    </source>
</evidence>
<evidence type="ECO:0000256" key="5">
    <source>
        <dbReference type="SAM" id="SignalP"/>
    </source>
</evidence>
<keyword evidence="2" id="KW-0378">Hydrolase</keyword>
<keyword evidence="5" id="KW-0732">Signal</keyword>
<comment type="caution">
    <text evidence="6">The sequence shown here is derived from an EMBL/GenBank/DDBJ whole genome shotgun (WGS) entry which is preliminary data.</text>
</comment>
<dbReference type="SMART" id="SM00641">
    <property type="entry name" value="Glyco_25"/>
    <property type="match status" value="1"/>
</dbReference>
<comment type="similarity">
    <text evidence="1">Belongs to the glycosyl hydrolase 25 family.</text>
</comment>
<evidence type="ECO:0000256" key="3">
    <source>
        <dbReference type="ARBA" id="ARBA00023295"/>
    </source>
</evidence>
<evidence type="ECO:0000313" key="7">
    <source>
        <dbReference type="Proteomes" id="UP001596455"/>
    </source>
</evidence>
<feature type="signal peptide" evidence="5">
    <location>
        <begin position="1"/>
        <end position="28"/>
    </location>
</feature>
<evidence type="ECO:0000256" key="2">
    <source>
        <dbReference type="ARBA" id="ARBA00022801"/>
    </source>
</evidence>
<dbReference type="PROSITE" id="PS51904">
    <property type="entry name" value="GLYCOSYL_HYDROL_F25_2"/>
    <property type="match status" value="1"/>
</dbReference>
<dbReference type="PANTHER" id="PTHR34135:SF2">
    <property type="entry name" value="LYSOZYME"/>
    <property type="match status" value="1"/>
</dbReference>
<dbReference type="InterPro" id="IPR018077">
    <property type="entry name" value="Glyco_hydro_fam25_subgr"/>
</dbReference>
<dbReference type="Proteomes" id="UP001596455">
    <property type="component" value="Unassembled WGS sequence"/>
</dbReference>
<dbReference type="PANTHER" id="PTHR34135">
    <property type="entry name" value="LYSOZYME"/>
    <property type="match status" value="1"/>
</dbReference>
<name>A0ABW2Q9X3_9MICO</name>
<dbReference type="InterPro" id="IPR002053">
    <property type="entry name" value="Glyco_hydro_25"/>
</dbReference>
<organism evidence="6 7">
    <name type="scientific">Georgenia alba</name>
    <dbReference type="NCBI Taxonomy" id="2233858"/>
    <lineage>
        <taxon>Bacteria</taxon>
        <taxon>Bacillati</taxon>
        <taxon>Actinomycetota</taxon>
        <taxon>Actinomycetes</taxon>
        <taxon>Micrococcales</taxon>
        <taxon>Bogoriellaceae</taxon>
        <taxon>Georgenia</taxon>
    </lineage>
</organism>
<feature type="region of interest" description="Disordered" evidence="4">
    <location>
        <begin position="33"/>
        <end position="67"/>
    </location>
</feature>
<evidence type="ECO:0000313" key="6">
    <source>
        <dbReference type="EMBL" id="MFC7404737.1"/>
    </source>
</evidence>
<feature type="chain" id="PRO_5046479086" evidence="5">
    <location>
        <begin position="29"/>
        <end position="287"/>
    </location>
</feature>
<dbReference type="Pfam" id="PF01183">
    <property type="entry name" value="Glyco_hydro_25"/>
    <property type="match status" value="1"/>
</dbReference>
<dbReference type="Gene3D" id="3.20.20.80">
    <property type="entry name" value="Glycosidases"/>
    <property type="match status" value="1"/>
</dbReference>
<protein>
    <submittedName>
        <fullName evidence="6">GH25 family lysozyme</fullName>
    </submittedName>
</protein>
<evidence type="ECO:0000256" key="1">
    <source>
        <dbReference type="ARBA" id="ARBA00010646"/>
    </source>
</evidence>
<dbReference type="SUPFAM" id="SSF51445">
    <property type="entry name" value="(Trans)glycosidases"/>
    <property type="match status" value="1"/>
</dbReference>
<keyword evidence="7" id="KW-1185">Reference proteome</keyword>
<keyword evidence="3" id="KW-0326">Glycosidase</keyword>
<proteinExistence type="inferred from homology"/>
<reference evidence="7" key="1">
    <citation type="journal article" date="2019" name="Int. J. Syst. Evol. Microbiol.">
        <title>The Global Catalogue of Microorganisms (GCM) 10K type strain sequencing project: providing services to taxonomists for standard genome sequencing and annotation.</title>
        <authorList>
            <consortium name="The Broad Institute Genomics Platform"/>
            <consortium name="The Broad Institute Genome Sequencing Center for Infectious Disease"/>
            <person name="Wu L."/>
            <person name="Ma J."/>
        </authorList>
    </citation>
    <scope>NUCLEOTIDE SEQUENCE [LARGE SCALE GENOMIC DNA]</scope>
    <source>
        <strain evidence="7">JCM 1490</strain>
    </source>
</reference>
<gene>
    <name evidence="6" type="ORF">ACFQQL_06410</name>
</gene>
<accession>A0ABW2Q9X3</accession>